<gene>
    <name evidence="4" type="ORF">FSB75_14760</name>
</gene>
<evidence type="ECO:0000313" key="4">
    <source>
        <dbReference type="EMBL" id="QEC58538.1"/>
    </source>
</evidence>
<evidence type="ECO:0000313" key="5">
    <source>
        <dbReference type="Proteomes" id="UP000321204"/>
    </source>
</evidence>
<dbReference type="AlphaFoldDB" id="A0A5B8UPM4"/>
<dbReference type="PANTHER" id="PTHR30137">
    <property type="entry name" value="LUCIFERASE-LIKE MONOOXYGENASE"/>
    <property type="match status" value="1"/>
</dbReference>
<dbReference type="InterPro" id="IPR011251">
    <property type="entry name" value="Luciferase-like_dom"/>
</dbReference>
<dbReference type="Proteomes" id="UP000321204">
    <property type="component" value="Chromosome"/>
</dbReference>
<dbReference type="InterPro" id="IPR019949">
    <property type="entry name" value="CmoO-like"/>
</dbReference>
<sequence>MIMQKRLSDIPVSVLDLATITQGQTPADAFKRSLELAQEAEGLGFLRYWFAEHHNMESVASAATSVLIGYVAGGTKIIRVGAGGIMLPNHAPLVIAEQFGTLEALYPHRIDLGLGRAPGTDGLTAMALRRNLQSADNFPSDVMELITYLGPRDEAARVRAIPGEGSDVPVWLLGSSTYSAQLAAHLGLPFAFAAHFAPTYLEEALKLCKQNFQPSQYLPQPYAMACINVTAAGTDEEARHLATSFYQVFLGLIRNNRKPLQPPVDEALLDWNEAERLTLQQMMKYSFIGSVDTVQKSLQSFLDNTNVNEIMIASHIYDLEAKKKSYRLIAPLFNRQTNR</sequence>
<dbReference type="OrthoDB" id="9780518at2"/>
<dbReference type="InterPro" id="IPR050766">
    <property type="entry name" value="Bact_Lucif_Oxidored"/>
</dbReference>
<keyword evidence="5" id="KW-1185">Reference proteome</keyword>
<evidence type="ECO:0000256" key="2">
    <source>
        <dbReference type="ARBA" id="ARBA00074555"/>
    </source>
</evidence>
<protein>
    <recommendedName>
        <fullName evidence="2">Luciferase-like monooxygenase</fullName>
    </recommendedName>
</protein>
<dbReference type="GO" id="GO:0016705">
    <property type="term" value="F:oxidoreductase activity, acting on paired donors, with incorporation or reduction of molecular oxygen"/>
    <property type="evidence" value="ECO:0007669"/>
    <property type="project" value="InterPro"/>
</dbReference>
<dbReference type="PANTHER" id="PTHR30137:SF6">
    <property type="entry name" value="LUCIFERASE-LIKE MONOOXYGENASE"/>
    <property type="match status" value="1"/>
</dbReference>
<evidence type="ECO:0000256" key="1">
    <source>
        <dbReference type="ARBA" id="ARBA00007789"/>
    </source>
</evidence>
<dbReference type="Gene3D" id="3.20.20.30">
    <property type="entry name" value="Luciferase-like domain"/>
    <property type="match status" value="1"/>
</dbReference>
<proteinExistence type="predicted"/>
<name>A0A5B8UPM4_9BACT</name>
<dbReference type="NCBIfam" id="TIGR03558">
    <property type="entry name" value="oxido_grp_1"/>
    <property type="match status" value="1"/>
</dbReference>
<accession>A0A5B8UPM4</accession>
<dbReference type="InterPro" id="IPR036661">
    <property type="entry name" value="Luciferase-like_sf"/>
</dbReference>
<reference evidence="4 5" key="1">
    <citation type="journal article" date="2015" name="Int. J. Syst. Evol. Microbiol.">
        <title>Flavisolibacter ginsenosidimutans sp. nov., with ginsenoside-converting activity isolated from soil used for cultivating ginseng.</title>
        <authorList>
            <person name="Zhao Y."/>
            <person name="Liu Q."/>
            <person name="Kang M.S."/>
            <person name="Jin F."/>
            <person name="Yu H."/>
            <person name="Im W.T."/>
        </authorList>
    </citation>
    <scope>NUCLEOTIDE SEQUENCE [LARGE SCALE GENOMIC DNA]</scope>
    <source>
        <strain evidence="4 5">Gsoil 636</strain>
    </source>
</reference>
<organism evidence="4 5">
    <name type="scientific">Flavisolibacter ginsenosidimutans</name>
    <dbReference type="NCBI Taxonomy" id="661481"/>
    <lineage>
        <taxon>Bacteria</taxon>
        <taxon>Pseudomonadati</taxon>
        <taxon>Bacteroidota</taxon>
        <taxon>Chitinophagia</taxon>
        <taxon>Chitinophagales</taxon>
        <taxon>Chitinophagaceae</taxon>
        <taxon>Flavisolibacter</taxon>
    </lineage>
</organism>
<evidence type="ECO:0000259" key="3">
    <source>
        <dbReference type="Pfam" id="PF00296"/>
    </source>
</evidence>
<feature type="domain" description="Luciferase-like" evidence="3">
    <location>
        <begin position="14"/>
        <end position="299"/>
    </location>
</feature>
<dbReference type="FunFam" id="3.20.20.30:FF:000002">
    <property type="entry name" value="LLM class flavin-dependent oxidoreductase"/>
    <property type="match status" value="1"/>
</dbReference>
<dbReference type="KEGG" id="fgg:FSB75_14760"/>
<dbReference type="EMBL" id="CP042433">
    <property type="protein sequence ID" value="QEC58538.1"/>
    <property type="molecule type" value="Genomic_DNA"/>
</dbReference>
<dbReference type="SUPFAM" id="SSF51679">
    <property type="entry name" value="Bacterial luciferase-like"/>
    <property type="match status" value="1"/>
</dbReference>
<comment type="similarity">
    <text evidence="1">To bacterial alkanal monooxygenase alpha and beta chains.</text>
</comment>
<dbReference type="GO" id="GO:0005829">
    <property type="term" value="C:cytosol"/>
    <property type="evidence" value="ECO:0007669"/>
    <property type="project" value="TreeGrafter"/>
</dbReference>
<dbReference type="Pfam" id="PF00296">
    <property type="entry name" value="Bac_luciferase"/>
    <property type="match status" value="1"/>
</dbReference>